<evidence type="ECO:0000313" key="2">
    <source>
        <dbReference type="Proteomes" id="UP000194469"/>
    </source>
</evidence>
<proteinExistence type="predicted"/>
<reference evidence="2" key="1">
    <citation type="submission" date="2017-04" db="EMBL/GenBank/DDBJ databases">
        <authorList>
            <person name="Varghese N."/>
            <person name="Submissions S."/>
        </authorList>
    </citation>
    <scope>NUCLEOTIDE SEQUENCE [LARGE SCALE GENOMIC DNA]</scope>
    <source>
        <strain evidence="2">UI2</strain>
    </source>
</reference>
<dbReference type="RefSeq" id="WP_086455940.1">
    <property type="nucleotide sequence ID" value="NZ_FXWL01000001.1"/>
</dbReference>
<organism evidence="1 2">
    <name type="scientific">Sphingopyxis terrae subsp. ummariensis</name>
    <dbReference type="NCBI Taxonomy" id="429001"/>
    <lineage>
        <taxon>Bacteria</taxon>
        <taxon>Pseudomonadati</taxon>
        <taxon>Pseudomonadota</taxon>
        <taxon>Alphaproteobacteria</taxon>
        <taxon>Sphingomonadales</taxon>
        <taxon>Sphingomonadaceae</taxon>
        <taxon>Sphingopyxis</taxon>
    </lineage>
</organism>
<name>A0A1Y6ELS5_9SPHN</name>
<dbReference type="GeneID" id="303000651"/>
<keyword evidence="2" id="KW-1185">Reference proteome</keyword>
<sequence length="331" mass="35631">MDDSPYNPAHFPAPASYHWTPRLQRDFLEAFATNGSVKISAAKVGMSPSAVYQLKQRPEGAAFRIGCAAAVLIARTRLADELLDRAIWGHDETTELQREDGRSFVKRRRIDSRLGLAMLARLDRMVETRARAGEEMLAQIVAGDWPGFLMLFDAAEAARAAETAPDGETPAAETSATDAPAGLAAALALWLAGRDNNANPLAALWRGSEIANEVAQISADFGEAPESAETPEEAAAAMTVWFDDHADDWRTDFPPPDGFFGEEEGQFGDPAYARALDDDELERYEVLRDAQTAPLRLAGEAARRAFFCLPAPANDRAAGPASAAGRAAQGT</sequence>
<dbReference type="Proteomes" id="UP000194469">
    <property type="component" value="Unassembled WGS sequence"/>
</dbReference>
<evidence type="ECO:0000313" key="1">
    <source>
        <dbReference type="EMBL" id="SMQ61472.1"/>
    </source>
</evidence>
<accession>A0A1Y6ELS5</accession>
<dbReference type="EMBL" id="FXWL01000001">
    <property type="protein sequence ID" value="SMQ61472.1"/>
    <property type="molecule type" value="Genomic_DNA"/>
</dbReference>
<gene>
    <name evidence="1" type="ORF">SAMN06295984_0571</name>
</gene>
<dbReference type="AlphaFoldDB" id="A0A1Y6ELS5"/>
<protein>
    <submittedName>
        <fullName evidence="1">Uncharacterized protein</fullName>
    </submittedName>
</protein>